<evidence type="ECO:0000256" key="1">
    <source>
        <dbReference type="ARBA" id="ARBA00004162"/>
    </source>
</evidence>
<evidence type="ECO:0000259" key="8">
    <source>
        <dbReference type="PROSITE" id="PS51849"/>
    </source>
</evidence>
<feature type="domain" description="RsgI N-terminal anti-sigma" evidence="8">
    <location>
        <begin position="1"/>
        <end position="49"/>
    </location>
</feature>
<dbReference type="InterPro" id="IPR055431">
    <property type="entry name" value="RsgI_M"/>
</dbReference>
<comment type="subcellular location">
    <subcellularLocation>
        <location evidence="1">Cell membrane</location>
        <topology evidence="1">Single-pass membrane protein</topology>
    </subcellularLocation>
</comment>
<accession>A0A0L6W622</accession>
<dbReference type="PROSITE" id="PS51849">
    <property type="entry name" value="RSGI_N"/>
    <property type="match status" value="1"/>
</dbReference>
<evidence type="ECO:0000313" key="10">
    <source>
        <dbReference type="Proteomes" id="UP000037175"/>
    </source>
</evidence>
<evidence type="ECO:0000313" key="9">
    <source>
        <dbReference type="EMBL" id="KNZ70960.1"/>
    </source>
</evidence>
<protein>
    <recommendedName>
        <fullName evidence="8">RsgI N-terminal anti-sigma domain-containing protein</fullName>
    </recommendedName>
</protein>
<evidence type="ECO:0000256" key="4">
    <source>
        <dbReference type="ARBA" id="ARBA00022989"/>
    </source>
</evidence>
<feature type="transmembrane region" description="Helical" evidence="7">
    <location>
        <begin position="59"/>
        <end position="80"/>
    </location>
</feature>
<evidence type="ECO:0000256" key="7">
    <source>
        <dbReference type="SAM" id="Phobius"/>
    </source>
</evidence>
<keyword evidence="5 7" id="KW-0472">Membrane</keyword>
<feature type="compositionally biased region" description="Basic and acidic residues" evidence="6">
    <location>
        <begin position="264"/>
        <end position="289"/>
    </location>
</feature>
<keyword evidence="10" id="KW-1185">Reference proteome</keyword>
<dbReference type="PATRIC" id="fig|281456.6.peg.24"/>
<feature type="region of interest" description="Disordered" evidence="6">
    <location>
        <begin position="258"/>
        <end position="399"/>
    </location>
</feature>
<proteinExistence type="predicted"/>
<dbReference type="Pfam" id="PF23750">
    <property type="entry name" value="RsgI_M"/>
    <property type="match status" value="1"/>
</dbReference>
<keyword evidence="3 7" id="KW-0812">Transmembrane</keyword>
<dbReference type="Pfam" id="PF12791">
    <property type="entry name" value="RsgI_N"/>
    <property type="match status" value="1"/>
</dbReference>
<dbReference type="AlphaFoldDB" id="A0A0L6W622"/>
<dbReference type="RefSeq" id="WP_052216357.1">
    <property type="nucleotide sequence ID" value="NZ_LGTE01000001.1"/>
</dbReference>
<dbReference type="InterPro" id="IPR024449">
    <property type="entry name" value="Anti-sigma_RsgI_N"/>
</dbReference>
<dbReference type="GO" id="GO:0005886">
    <property type="term" value="C:plasma membrane"/>
    <property type="evidence" value="ECO:0007669"/>
    <property type="project" value="UniProtKB-SubCell"/>
</dbReference>
<organism evidence="9 10">
    <name type="scientific">Thermincola ferriacetica</name>
    <dbReference type="NCBI Taxonomy" id="281456"/>
    <lineage>
        <taxon>Bacteria</taxon>
        <taxon>Bacillati</taxon>
        <taxon>Bacillota</taxon>
        <taxon>Clostridia</taxon>
        <taxon>Eubacteriales</taxon>
        <taxon>Thermincolaceae</taxon>
        <taxon>Thermincola</taxon>
    </lineage>
</organism>
<keyword evidence="4 7" id="KW-1133">Transmembrane helix</keyword>
<keyword evidence="2" id="KW-1003">Cell membrane</keyword>
<evidence type="ECO:0000256" key="3">
    <source>
        <dbReference type="ARBA" id="ARBA00022692"/>
    </source>
</evidence>
<comment type="caution">
    <text evidence="9">The sequence shown here is derived from an EMBL/GenBank/DDBJ whole genome shotgun (WGS) entry which is preliminary data.</text>
</comment>
<evidence type="ECO:0000256" key="5">
    <source>
        <dbReference type="ARBA" id="ARBA00023136"/>
    </source>
</evidence>
<evidence type="ECO:0000256" key="2">
    <source>
        <dbReference type="ARBA" id="ARBA00022475"/>
    </source>
</evidence>
<evidence type="ECO:0000256" key="6">
    <source>
        <dbReference type="SAM" id="MobiDB-lite"/>
    </source>
</evidence>
<name>A0A0L6W622_9FIRM</name>
<sequence>MYGTVMKITDKQMVVLCEDGKFRNLPLTSPIPALGERIPIPDKVVAARPLKRGFPISRFLAAAVWLVLFIGASLFVSRMYTSAQPVAMVAVDINPSVELLVDKEGRVRQASLVNDDAKLLLAGTELTNREFYDAVNIIINKAIDQGYLDLNTDRNLIMISVVDLNKSFFKVDPARLSAPAKSYDIEVFYVAKEQEIKARQAGLTVNKYLVYEKAQKAGIALDKETLRKKSVVRSLQQAGIDPKSFFRYVRALDKNGLKHYRGGKKNDDNEHDERDQEEKEDDKKGEGERINIPAGQIAKPAQNPDIKIWHDDEQVKNDEQKEEKEPKNNEEKQKARIEDREEKKKKMDEKEEEFNKDKQEPGDKKYRGSDEKDGDNKKDDNMFNNDQKENSSDSDGDRE</sequence>
<feature type="compositionally biased region" description="Basic and acidic residues" evidence="6">
    <location>
        <begin position="307"/>
        <end position="399"/>
    </location>
</feature>
<dbReference type="EMBL" id="LGTE01000001">
    <property type="protein sequence ID" value="KNZ70960.1"/>
    <property type="molecule type" value="Genomic_DNA"/>
</dbReference>
<reference evidence="10" key="1">
    <citation type="submission" date="2015-07" db="EMBL/GenBank/DDBJ databases">
        <title>Complete Genome of Thermincola ferriacetica strain Z-0001T.</title>
        <authorList>
            <person name="Lusk B."/>
            <person name="Badalamenti J.P."/>
            <person name="Parameswaran P."/>
            <person name="Bond D.R."/>
            <person name="Torres C.I."/>
        </authorList>
    </citation>
    <scope>NUCLEOTIDE SEQUENCE [LARGE SCALE GENOMIC DNA]</scope>
    <source>
        <strain evidence="10">Z-0001</strain>
    </source>
</reference>
<dbReference type="Proteomes" id="UP000037175">
    <property type="component" value="Unassembled WGS sequence"/>
</dbReference>
<gene>
    <name evidence="9" type="ORF">Tfer_0026</name>
</gene>